<organism evidence="2 3">
    <name type="scientific">Lactuca virosa</name>
    <dbReference type="NCBI Taxonomy" id="75947"/>
    <lineage>
        <taxon>Eukaryota</taxon>
        <taxon>Viridiplantae</taxon>
        <taxon>Streptophyta</taxon>
        <taxon>Embryophyta</taxon>
        <taxon>Tracheophyta</taxon>
        <taxon>Spermatophyta</taxon>
        <taxon>Magnoliopsida</taxon>
        <taxon>eudicotyledons</taxon>
        <taxon>Gunneridae</taxon>
        <taxon>Pentapetalae</taxon>
        <taxon>asterids</taxon>
        <taxon>campanulids</taxon>
        <taxon>Asterales</taxon>
        <taxon>Asteraceae</taxon>
        <taxon>Cichorioideae</taxon>
        <taxon>Cichorieae</taxon>
        <taxon>Lactucinae</taxon>
        <taxon>Lactuca</taxon>
    </lineage>
</organism>
<name>A0AAU9LHP7_9ASTR</name>
<gene>
    <name evidence="2" type="ORF">LVIROSA_LOCUS1946</name>
</gene>
<comment type="caution">
    <text evidence="2">The sequence shown here is derived from an EMBL/GenBank/DDBJ whole genome shotgun (WGS) entry which is preliminary data.</text>
</comment>
<sequence length="103" mass="11733">MHIYSKTLHNSRHLMASFSRKTPWKNHLFSILFLAILLVVPTFSTSRRETITMSPDQIRRKNDAVGSNYRLRIVFSMLPKGQPVSPSAPSKRHNSVIGSTPQD</sequence>
<evidence type="ECO:0000313" key="2">
    <source>
        <dbReference type="EMBL" id="CAH1414010.1"/>
    </source>
</evidence>
<accession>A0AAU9LHP7</accession>
<dbReference type="AlphaFoldDB" id="A0AAU9LHP7"/>
<proteinExistence type="predicted"/>
<evidence type="ECO:0000313" key="3">
    <source>
        <dbReference type="Proteomes" id="UP001157418"/>
    </source>
</evidence>
<reference evidence="2 3" key="1">
    <citation type="submission" date="2022-01" db="EMBL/GenBank/DDBJ databases">
        <authorList>
            <person name="Xiong W."/>
            <person name="Schranz E."/>
        </authorList>
    </citation>
    <scope>NUCLEOTIDE SEQUENCE [LARGE SCALE GENOMIC DNA]</scope>
</reference>
<keyword evidence="3" id="KW-1185">Reference proteome</keyword>
<dbReference type="Proteomes" id="UP001157418">
    <property type="component" value="Unassembled WGS sequence"/>
</dbReference>
<evidence type="ECO:0000256" key="1">
    <source>
        <dbReference type="SAM" id="MobiDB-lite"/>
    </source>
</evidence>
<feature type="region of interest" description="Disordered" evidence="1">
    <location>
        <begin position="81"/>
        <end position="103"/>
    </location>
</feature>
<dbReference type="EMBL" id="CAKMRJ010000001">
    <property type="protein sequence ID" value="CAH1414010.1"/>
    <property type="molecule type" value="Genomic_DNA"/>
</dbReference>
<protein>
    <submittedName>
        <fullName evidence="2">Uncharacterized protein</fullName>
    </submittedName>
</protein>